<reference evidence="6 7" key="1">
    <citation type="submission" date="2024-10" db="EMBL/GenBank/DDBJ databases">
        <title>The Natural Products Discovery Center: Release of the First 8490 Sequenced Strains for Exploring Actinobacteria Biosynthetic Diversity.</title>
        <authorList>
            <person name="Kalkreuter E."/>
            <person name="Kautsar S.A."/>
            <person name="Yang D."/>
            <person name="Bader C.D."/>
            <person name="Teijaro C.N."/>
            <person name="Fluegel L."/>
            <person name="Davis C.M."/>
            <person name="Simpson J.R."/>
            <person name="Lauterbach L."/>
            <person name="Steele A.D."/>
            <person name="Gui C."/>
            <person name="Meng S."/>
            <person name="Li G."/>
            <person name="Viehrig K."/>
            <person name="Ye F."/>
            <person name="Su P."/>
            <person name="Kiefer A.F."/>
            <person name="Nichols A."/>
            <person name="Cepeda A.J."/>
            <person name="Yan W."/>
            <person name="Fan B."/>
            <person name="Jiang Y."/>
            <person name="Adhikari A."/>
            <person name="Zheng C.-J."/>
            <person name="Schuster L."/>
            <person name="Cowan T.M."/>
            <person name="Smanski M.J."/>
            <person name="Chevrette M.G."/>
            <person name="De Carvalho L.P.S."/>
            <person name="Shen B."/>
        </authorList>
    </citation>
    <scope>NUCLEOTIDE SEQUENCE [LARGE SCALE GENOMIC DNA]</scope>
    <source>
        <strain evidence="6 7">NPDC050545</strain>
    </source>
</reference>
<dbReference type="InterPro" id="IPR009057">
    <property type="entry name" value="Homeodomain-like_sf"/>
</dbReference>
<dbReference type="PANTHER" id="PTHR30055">
    <property type="entry name" value="HTH-TYPE TRANSCRIPTIONAL REGULATOR RUTR"/>
    <property type="match status" value="1"/>
</dbReference>
<gene>
    <name evidence="6" type="ORF">ACIBG2_32790</name>
</gene>
<protein>
    <submittedName>
        <fullName evidence="6">TetR/AcrR family transcriptional regulator</fullName>
    </submittedName>
</protein>
<evidence type="ECO:0000259" key="5">
    <source>
        <dbReference type="PROSITE" id="PS50977"/>
    </source>
</evidence>
<dbReference type="InterPro" id="IPR001647">
    <property type="entry name" value="HTH_TetR"/>
</dbReference>
<dbReference type="InterPro" id="IPR036271">
    <property type="entry name" value="Tet_transcr_reg_TetR-rel_C_sf"/>
</dbReference>
<keyword evidence="2 4" id="KW-0238">DNA-binding</keyword>
<evidence type="ECO:0000256" key="2">
    <source>
        <dbReference type="ARBA" id="ARBA00023125"/>
    </source>
</evidence>
<dbReference type="Pfam" id="PF00440">
    <property type="entry name" value="TetR_N"/>
    <property type="match status" value="1"/>
</dbReference>
<dbReference type="Gene3D" id="1.10.357.10">
    <property type="entry name" value="Tetracycline Repressor, domain 2"/>
    <property type="match status" value="1"/>
</dbReference>
<keyword evidence="1" id="KW-0805">Transcription regulation</keyword>
<organism evidence="6 7">
    <name type="scientific">Nonomuraea typhae</name>
    <dbReference type="NCBI Taxonomy" id="2603600"/>
    <lineage>
        <taxon>Bacteria</taxon>
        <taxon>Bacillati</taxon>
        <taxon>Actinomycetota</taxon>
        <taxon>Actinomycetes</taxon>
        <taxon>Streptosporangiales</taxon>
        <taxon>Streptosporangiaceae</taxon>
        <taxon>Nonomuraea</taxon>
    </lineage>
</organism>
<dbReference type="PANTHER" id="PTHR30055:SF234">
    <property type="entry name" value="HTH-TYPE TRANSCRIPTIONAL REGULATOR BETI"/>
    <property type="match status" value="1"/>
</dbReference>
<name>A0ABW7Z1Y9_9ACTN</name>
<dbReference type="InterPro" id="IPR050109">
    <property type="entry name" value="HTH-type_TetR-like_transc_reg"/>
</dbReference>
<dbReference type="PRINTS" id="PR00455">
    <property type="entry name" value="HTHTETR"/>
</dbReference>
<evidence type="ECO:0000256" key="4">
    <source>
        <dbReference type="PROSITE-ProRule" id="PRU00335"/>
    </source>
</evidence>
<feature type="DNA-binding region" description="H-T-H motif" evidence="4">
    <location>
        <begin position="26"/>
        <end position="45"/>
    </location>
</feature>
<comment type="caution">
    <text evidence="6">The sequence shown here is derived from an EMBL/GenBank/DDBJ whole genome shotgun (WGS) entry which is preliminary data.</text>
</comment>
<dbReference type="Proteomes" id="UP001612741">
    <property type="component" value="Unassembled WGS sequence"/>
</dbReference>
<evidence type="ECO:0000313" key="7">
    <source>
        <dbReference type="Proteomes" id="UP001612741"/>
    </source>
</evidence>
<proteinExistence type="predicted"/>
<dbReference type="EMBL" id="JBITGY010000009">
    <property type="protein sequence ID" value="MFI6502194.1"/>
    <property type="molecule type" value="Genomic_DNA"/>
</dbReference>
<dbReference type="SUPFAM" id="SSF46689">
    <property type="entry name" value="Homeodomain-like"/>
    <property type="match status" value="1"/>
</dbReference>
<evidence type="ECO:0000256" key="3">
    <source>
        <dbReference type="ARBA" id="ARBA00023163"/>
    </source>
</evidence>
<keyword evidence="3" id="KW-0804">Transcription</keyword>
<evidence type="ECO:0000256" key="1">
    <source>
        <dbReference type="ARBA" id="ARBA00023015"/>
    </source>
</evidence>
<evidence type="ECO:0000313" key="6">
    <source>
        <dbReference type="EMBL" id="MFI6502194.1"/>
    </source>
</evidence>
<sequence length="209" mass="21858">MSATTRAKLLDAALETLRAQGIAGVSARTIAARAGVNQALVFYHFGSVDQLLAEACEHGSTERVAHYRARFAAVSDLRELIDLARAVHDEEQESGAVTVLAQLLAGAQNDPRLAPATAAGLNLWIAELEQTLTRVLSQGPLAELVDVPGVARAVAAAFVGLELYGGVDPGGSARALDSLEQLAVLMGVLDEMSPLVRRAVAGRLRKATG</sequence>
<dbReference type="SUPFAM" id="SSF48498">
    <property type="entry name" value="Tetracyclin repressor-like, C-terminal domain"/>
    <property type="match status" value="1"/>
</dbReference>
<keyword evidence="7" id="KW-1185">Reference proteome</keyword>
<dbReference type="RefSeq" id="WP_397087280.1">
    <property type="nucleotide sequence ID" value="NZ_JBITGY010000009.1"/>
</dbReference>
<feature type="domain" description="HTH tetR-type" evidence="5">
    <location>
        <begin position="3"/>
        <end position="63"/>
    </location>
</feature>
<dbReference type="PROSITE" id="PS50977">
    <property type="entry name" value="HTH_TETR_2"/>
    <property type="match status" value="1"/>
</dbReference>
<accession>A0ABW7Z1Y9</accession>